<proteinExistence type="predicted"/>
<reference evidence="1 2" key="1">
    <citation type="journal article" date="2019" name="Sci. Rep.">
        <title>Orb-weaving spider Araneus ventricosus genome elucidates the spidroin gene catalogue.</title>
        <authorList>
            <person name="Kono N."/>
            <person name="Nakamura H."/>
            <person name="Ohtoshi R."/>
            <person name="Moran D.A.P."/>
            <person name="Shinohara A."/>
            <person name="Yoshida Y."/>
            <person name="Fujiwara M."/>
            <person name="Mori M."/>
            <person name="Tomita M."/>
            <person name="Arakawa K."/>
        </authorList>
    </citation>
    <scope>NUCLEOTIDE SEQUENCE [LARGE SCALE GENOMIC DNA]</scope>
</reference>
<evidence type="ECO:0000313" key="2">
    <source>
        <dbReference type="Proteomes" id="UP000499080"/>
    </source>
</evidence>
<keyword evidence="2" id="KW-1185">Reference proteome</keyword>
<accession>A0A4Y2P4U1</accession>
<organism evidence="1 2">
    <name type="scientific">Araneus ventricosus</name>
    <name type="common">Orbweaver spider</name>
    <name type="synonym">Epeira ventricosa</name>
    <dbReference type="NCBI Taxonomy" id="182803"/>
    <lineage>
        <taxon>Eukaryota</taxon>
        <taxon>Metazoa</taxon>
        <taxon>Ecdysozoa</taxon>
        <taxon>Arthropoda</taxon>
        <taxon>Chelicerata</taxon>
        <taxon>Arachnida</taxon>
        <taxon>Araneae</taxon>
        <taxon>Araneomorphae</taxon>
        <taxon>Entelegynae</taxon>
        <taxon>Araneoidea</taxon>
        <taxon>Araneidae</taxon>
        <taxon>Araneus</taxon>
    </lineage>
</organism>
<dbReference type="AlphaFoldDB" id="A0A4Y2P4U1"/>
<dbReference type="Proteomes" id="UP000499080">
    <property type="component" value="Unassembled WGS sequence"/>
</dbReference>
<evidence type="ECO:0000313" key="1">
    <source>
        <dbReference type="EMBL" id="GBN46072.1"/>
    </source>
</evidence>
<protein>
    <submittedName>
        <fullName evidence="1">Uncharacterized protein</fullName>
    </submittedName>
</protein>
<gene>
    <name evidence="1" type="ORF">AVEN_246107_1</name>
</gene>
<comment type="caution">
    <text evidence="1">The sequence shown here is derived from an EMBL/GenBank/DDBJ whole genome shotgun (WGS) entry which is preliminary data.</text>
</comment>
<dbReference type="EMBL" id="BGPR01010422">
    <property type="protein sequence ID" value="GBN46072.1"/>
    <property type="molecule type" value="Genomic_DNA"/>
</dbReference>
<name>A0A4Y2P4U1_ARAVE</name>
<sequence>MRVHSACGFCGQRQERKKEKGKRAEEGRDGRRKEDAFFTRETPGRKCFLLIALLLVEVLPTHFQLSCVHWKCCQFVQVNFSFLLLFGHSSHGCGFSPDDVEVCRASCICLRRNVWSTCVDRGTVEKRRKHKFVLGGLLGFCLFGGAV</sequence>